<dbReference type="InterPro" id="IPR027417">
    <property type="entry name" value="P-loop_NTPase"/>
</dbReference>
<evidence type="ECO:0000256" key="2">
    <source>
        <dbReference type="ARBA" id="ARBA00022840"/>
    </source>
</evidence>
<dbReference type="InterPro" id="IPR001270">
    <property type="entry name" value="ClpA/B"/>
</dbReference>
<feature type="domain" description="AAA+ ATPase" evidence="4">
    <location>
        <begin position="182"/>
        <end position="318"/>
    </location>
</feature>
<dbReference type="PROSITE" id="PS00674">
    <property type="entry name" value="AAA"/>
    <property type="match status" value="1"/>
</dbReference>
<proteinExistence type="inferred from homology"/>
<dbReference type="InterPro" id="IPR003960">
    <property type="entry name" value="ATPase_AAA_CS"/>
</dbReference>
<gene>
    <name evidence="5" type="ORF">OIE14_11335</name>
</gene>
<keyword evidence="2 3" id="KW-0067">ATP-binding</keyword>
<dbReference type="Pfam" id="PF17862">
    <property type="entry name" value="AAA_lid_3"/>
    <property type="match status" value="1"/>
</dbReference>
<dbReference type="RefSeq" id="WP_326564589.1">
    <property type="nucleotide sequence ID" value="NZ_CP109071.1"/>
</dbReference>
<evidence type="ECO:0000313" key="6">
    <source>
        <dbReference type="Proteomes" id="UP001334804"/>
    </source>
</evidence>
<evidence type="ECO:0000313" key="5">
    <source>
        <dbReference type="EMBL" id="WSA34587.1"/>
    </source>
</evidence>
<evidence type="ECO:0000256" key="3">
    <source>
        <dbReference type="RuleBase" id="RU003651"/>
    </source>
</evidence>
<dbReference type="Gene3D" id="3.40.50.300">
    <property type="entry name" value="P-loop containing nucleotide triphosphate hydrolases"/>
    <property type="match status" value="1"/>
</dbReference>
<dbReference type="InterPro" id="IPR003593">
    <property type="entry name" value="AAA+_ATPase"/>
</dbReference>
<keyword evidence="1 3" id="KW-0547">Nucleotide-binding</keyword>
<dbReference type="Proteomes" id="UP001334804">
    <property type="component" value="Chromosome"/>
</dbReference>
<dbReference type="EMBL" id="CP109071">
    <property type="protein sequence ID" value="WSA34587.1"/>
    <property type="molecule type" value="Genomic_DNA"/>
</dbReference>
<dbReference type="SUPFAM" id="SSF52540">
    <property type="entry name" value="P-loop containing nucleoside triphosphate hydrolases"/>
    <property type="match status" value="1"/>
</dbReference>
<dbReference type="InterPro" id="IPR050168">
    <property type="entry name" value="AAA_ATPase_domain"/>
</dbReference>
<accession>A0ABZ1EJZ6</accession>
<dbReference type="SMART" id="SM00382">
    <property type="entry name" value="AAA"/>
    <property type="match status" value="1"/>
</dbReference>
<evidence type="ECO:0000256" key="1">
    <source>
        <dbReference type="ARBA" id="ARBA00022741"/>
    </source>
</evidence>
<keyword evidence="6" id="KW-1185">Reference proteome</keyword>
<reference evidence="5 6" key="1">
    <citation type="submission" date="2022-10" db="EMBL/GenBank/DDBJ databases">
        <title>The complete genomes of actinobacterial strains from the NBC collection.</title>
        <authorList>
            <person name="Joergensen T.S."/>
            <person name="Alvarez Arevalo M."/>
            <person name="Sterndorff E.B."/>
            <person name="Faurdal D."/>
            <person name="Vuksanovic O."/>
            <person name="Mourched A.-S."/>
            <person name="Charusanti P."/>
            <person name="Shaw S."/>
            <person name="Blin K."/>
            <person name="Weber T."/>
        </authorList>
    </citation>
    <scope>NUCLEOTIDE SEQUENCE [LARGE SCALE GENOMIC DNA]</scope>
    <source>
        <strain evidence="5 6">NBC 01809</strain>
    </source>
</reference>
<sequence>MGAEGRIAKVRKVDTAASLVWFDLLGGLSGNFHSDSPDDYTLGEVLFLQEGHPPERVDGSLWGASAEVGTVKHVADMKVVIEIDGKLRSFPQRAESPFAVGQSIEIDHTGQPGRKLADKPIDRLGIFERDDLDLETLIIEPGSNGVTLSDFGGSTRIVRRASDLVGVALDPNNRFSKIGAKPIKGMLFTGPSGTGKTFLAKGLANLTGSTFYNISGPAIVNQFVGQSERTLRKIFEHAAQNAPSILFFDEIDSLYTQRGAGNHESTNRLVGQFLSLLDGFTPYERVIVIATTNLPTSLDDALLRPGRLSHKLEFEIPDLNNRLAILQASSGNLQFSDIPDLHYIAAATDGWTAADLTAIWTEAAILAVLDRREALCAEDVREALPRVQRVSSRPERTDSNDLPQS</sequence>
<dbReference type="GO" id="GO:0005524">
    <property type="term" value="F:ATP binding"/>
    <property type="evidence" value="ECO:0007669"/>
    <property type="project" value="UniProtKB-KW"/>
</dbReference>
<dbReference type="InterPro" id="IPR003959">
    <property type="entry name" value="ATPase_AAA_core"/>
</dbReference>
<name>A0ABZ1EJZ6_9ACTN</name>
<dbReference type="PANTHER" id="PTHR23077">
    <property type="entry name" value="AAA-FAMILY ATPASE"/>
    <property type="match status" value="1"/>
</dbReference>
<dbReference type="InterPro" id="IPR041569">
    <property type="entry name" value="AAA_lid_3"/>
</dbReference>
<protein>
    <submittedName>
        <fullName evidence="5">ATP-binding protein</fullName>
    </submittedName>
</protein>
<dbReference type="Gene3D" id="1.10.8.60">
    <property type="match status" value="1"/>
</dbReference>
<evidence type="ECO:0000259" key="4">
    <source>
        <dbReference type="SMART" id="SM00382"/>
    </source>
</evidence>
<comment type="similarity">
    <text evidence="3">Belongs to the AAA ATPase family.</text>
</comment>
<dbReference type="Pfam" id="PF00004">
    <property type="entry name" value="AAA"/>
    <property type="match status" value="1"/>
</dbReference>
<dbReference type="PANTHER" id="PTHR23077:SF171">
    <property type="entry name" value="NUCLEAR VALOSIN-CONTAINING PROTEIN-LIKE"/>
    <property type="match status" value="1"/>
</dbReference>
<organism evidence="5 6">
    <name type="scientific">Micromonospora peucetia</name>
    <dbReference type="NCBI Taxonomy" id="47871"/>
    <lineage>
        <taxon>Bacteria</taxon>
        <taxon>Bacillati</taxon>
        <taxon>Actinomycetota</taxon>
        <taxon>Actinomycetes</taxon>
        <taxon>Micromonosporales</taxon>
        <taxon>Micromonosporaceae</taxon>
        <taxon>Micromonospora</taxon>
    </lineage>
</organism>
<dbReference type="PRINTS" id="PR00300">
    <property type="entry name" value="CLPPROTEASEA"/>
</dbReference>